<sequence length="1158" mass="127130">MRLDRLDLVRYGKFTGRSLDFGEVRRERPDFHLVYGPNEAGKSTLFSAFLDLLFGIDNRSTYGFLHPYETMRIGGVIAVGGRAHAVARIKRRQNTLLGPDDQPLPDNLFSAALGSIDRVTYQMMFSLDDDSIEKGGESILKSEGELGALLFSASSGLPDSSAVLSGLKAQADAFYKPQGRKHRLAELKAELDALKDEKSAIDVNAREFAALRKARDVAAERHEAAVKARAELRVSLDHARDRIEALPLLARLRGLRAELGAFGDGPEPPAAWHTMLPRLQREEADISARLEQLEIDIDRRAAEIAAIERDGAVLALAADIRDLERSGLEARHISAASDLPHRLDERGKIDADVAACLARLGRADVANAATLILPAAVIGRIQGLAQNHSALNERLVTAVRERQLAREANSDAVKAHAALSKSECSAGSGDPVPLLDVLQSLRQNDCLLRKQAANRQLAALEDQLAEKLAALAPCQLDGDGLAALAIPDESDIAEWTARRTALTEQLKRLDDRIAEETAQVAAEEARLAELTRTGGFAADDMAFTLRRERDHAWQVHAAQLDGETARAFETALRKDDEATAMRLARAEELAQARGLSLSVAERNARLSVFREQHQSVLAEVAELRQEISAAARGCGLPEETKLNQLVAWLVRRAAALDVRNQVRAARQDLRVARADEERALERLTRALAEFGGAEGMYERLDDALASAERRITALQSIHRAHAAAAEAVERTQAALRARDAAWSSADAEMAGWIARWNETIGATWLAEDGTTSSVQEIVAVLAVLQDLDKLIQRKADLDHRIDGMRKDQAAFSKAVATLAERLSWPAPDDPLAAFREIGQRFADAEQQDALLRRISDENEVRMSEHRDLIELRRRHDVQKQSMLDLYRCATLVDVGDHLEAAKARDRLRGRIAEAESDLAARLGVGRVEEAEMILSAVDEAGLRLEVAELQSRWEQCDQDASELHVERRDAEKALAAIGGGDAAAHIEERRRTLLAEVEERAIAYLKLKTGILAGETALRLYRERHRSAMMQRASAAFSRISGGEYVGLSTQAENGREFLIANAAGGGSKLADDLSKGTRFQLYLALRIAGYHEVAATRESLPFVADDIMETFDDGRAQHAFALMADMARVGQVIYLTHHQHLCDIARAACPDVTIHTL</sequence>
<reference evidence="3 4" key="1">
    <citation type="submission" date="2020-08" db="EMBL/GenBank/DDBJ databases">
        <title>Genomic Encyclopedia of Type Strains, Phase IV (KMG-V): Genome sequencing to study the core and pangenomes of soil and plant-associated prokaryotes.</title>
        <authorList>
            <person name="Whitman W."/>
        </authorList>
    </citation>
    <scope>NUCLEOTIDE SEQUENCE [LARGE SCALE GENOMIC DNA]</scope>
    <source>
        <strain evidence="3 4">SEMIA 4084</strain>
    </source>
</reference>
<dbReference type="EMBL" id="JACHBK010000013">
    <property type="protein sequence ID" value="MBB5538340.1"/>
    <property type="molecule type" value="Genomic_DNA"/>
</dbReference>
<dbReference type="PANTHER" id="PTHR41259:SF1">
    <property type="entry name" value="DOUBLE-STRAND BREAK REPAIR RAD50 ATPASE, PUTATIVE-RELATED"/>
    <property type="match status" value="1"/>
</dbReference>
<dbReference type="AlphaFoldDB" id="A0A7W8X9H7"/>
<dbReference type="Pfam" id="PF13514">
    <property type="entry name" value="AAA_27"/>
    <property type="match status" value="1"/>
</dbReference>
<feature type="coiled-coil region" evidence="1">
    <location>
        <begin position="443"/>
        <end position="533"/>
    </location>
</feature>
<protein>
    <submittedName>
        <fullName evidence="3">Uncharacterized protein YhaN</fullName>
    </submittedName>
</protein>
<dbReference type="Gene3D" id="3.40.50.300">
    <property type="entry name" value="P-loop containing nucleotide triphosphate hydrolases"/>
    <property type="match status" value="2"/>
</dbReference>
<organism evidence="3 4">
    <name type="scientific">Rhizobium giardinii</name>
    <dbReference type="NCBI Taxonomy" id="56731"/>
    <lineage>
        <taxon>Bacteria</taxon>
        <taxon>Pseudomonadati</taxon>
        <taxon>Pseudomonadota</taxon>
        <taxon>Alphaproteobacteria</taxon>
        <taxon>Hyphomicrobiales</taxon>
        <taxon>Rhizobiaceae</taxon>
        <taxon>Rhizobium/Agrobacterium group</taxon>
        <taxon>Rhizobium</taxon>
    </lineage>
</organism>
<gene>
    <name evidence="3" type="ORF">GGD55_005070</name>
</gene>
<evidence type="ECO:0000259" key="2">
    <source>
        <dbReference type="Pfam" id="PF13514"/>
    </source>
</evidence>
<evidence type="ECO:0000313" key="3">
    <source>
        <dbReference type="EMBL" id="MBB5538340.1"/>
    </source>
</evidence>
<feature type="domain" description="YhaN AAA" evidence="2">
    <location>
        <begin position="1"/>
        <end position="207"/>
    </location>
</feature>
<feature type="coiled-coil region" evidence="1">
    <location>
        <begin position="666"/>
        <end position="717"/>
    </location>
</feature>
<feature type="coiled-coil region" evidence="1">
    <location>
        <begin position="276"/>
        <end position="310"/>
    </location>
</feature>
<dbReference type="InterPro" id="IPR027417">
    <property type="entry name" value="P-loop_NTPase"/>
</dbReference>
<proteinExistence type="predicted"/>
<dbReference type="PANTHER" id="PTHR41259">
    <property type="entry name" value="DOUBLE-STRAND BREAK REPAIR RAD50 ATPASE, PUTATIVE-RELATED"/>
    <property type="match status" value="1"/>
</dbReference>
<keyword evidence="1" id="KW-0175">Coiled coil</keyword>
<dbReference type="SUPFAM" id="SSF52540">
    <property type="entry name" value="P-loop containing nucleoside triphosphate hydrolases"/>
    <property type="match status" value="1"/>
</dbReference>
<comment type="caution">
    <text evidence="3">The sequence shown here is derived from an EMBL/GenBank/DDBJ whole genome shotgun (WGS) entry which is preliminary data.</text>
</comment>
<accession>A0A7W8X9H7</accession>
<evidence type="ECO:0000313" key="4">
    <source>
        <dbReference type="Proteomes" id="UP000585507"/>
    </source>
</evidence>
<dbReference type="InterPro" id="IPR038734">
    <property type="entry name" value="YhaN_AAA"/>
</dbReference>
<dbReference type="Proteomes" id="UP000585507">
    <property type="component" value="Unassembled WGS sequence"/>
</dbReference>
<evidence type="ECO:0000256" key="1">
    <source>
        <dbReference type="SAM" id="Coils"/>
    </source>
</evidence>
<keyword evidence="4" id="KW-1185">Reference proteome</keyword>
<name>A0A7W8X9H7_9HYPH</name>